<accession>A0A1J1INT3</accession>
<dbReference type="Proteomes" id="UP000183832">
    <property type="component" value="Unassembled WGS sequence"/>
</dbReference>
<gene>
    <name evidence="1" type="ORF">CLUMA_CG015647</name>
</gene>
<dbReference type="EMBL" id="CVRI01000057">
    <property type="protein sequence ID" value="CRL01891.1"/>
    <property type="molecule type" value="Genomic_DNA"/>
</dbReference>
<evidence type="ECO:0000313" key="2">
    <source>
        <dbReference type="Proteomes" id="UP000183832"/>
    </source>
</evidence>
<evidence type="ECO:0000313" key="1">
    <source>
        <dbReference type="EMBL" id="CRL01891.1"/>
    </source>
</evidence>
<proteinExistence type="predicted"/>
<keyword evidence="2" id="KW-1185">Reference proteome</keyword>
<dbReference type="AlphaFoldDB" id="A0A1J1INT3"/>
<name>A0A1J1INT3_9DIPT</name>
<reference evidence="1 2" key="1">
    <citation type="submission" date="2015-04" db="EMBL/GenBank/DDBJ databases">
        <authorList>
            <person name="Syromyatnikov M.Y."/>
            <person name="Popov V.N."/>
        </authorList>
    </citation>
    <scope>NUCLEOTIDE SEQUENCE [LARGE SCALE GENOMIC DNA]</scope>
</reference>
<sequence>MVIVEDFTASQILKDMWENFVLVVVLKKDILSAINYHNLQLITELNLEDSNEMLQIKAEKKPLKILQASAKHKLIFIYFSS</sequence>
<protein>
    <submittedName>
        <fullName evidence="1">CLUMA_CG015647, isoform A</fullName>
    </submittedName>
</protein>
<organism evidence="1 2">
    <name type="scientific">Clunio marinus</name>
    <dbReference type="NCBI Taxonomy" id="568069"/>
    <lineage>
        <taxon>Eukaryota</taxon>
        <taxon>Metazoa</taxon>
        <taxon>Ecdysozoa</taxon>
        <taxon>Arthropoda</taxon>
        <taxon>Hexapoda</taxon>
        <taxon>Insecta</taxon>
        <taxon>Pterygota</taxon>
        <taxon>Neoptera</taxon>
        <taxon>Endopterygota</taxon>
        <taxon>Diptera</taxon>
        <taxon>Nematocera</taxon>
        <taxon>Chironomoidea</taxon>
        <taxon>Chironomidae</taxon>
        <taxon>Clunio</taxon>
    </lineage>
</organism>